<organism evidence="1 2">
    <name type="scientific">Methanobacterium paludis (strain DSM 25820 / JCM 18151 / SWAN1)</name>
    <dbReference type="NCBI Taxonomy" id="868131"/>
    <lineage>
        <taxon>Archaea</taxon>
        <taxon>Methanobacteriati</taxon>
        <taxon>Methanobacteriota</taxon>
        <taxon>Methanomada group</taxon>
        <taxon>Methanobacteria</taxon>
        <taxon>Methanobacteriales</taxon>
        <taxon>Methanobacteriaceae</taxon>
        <taxon>Methanobacterium</taxon>
    </lineage>
</organism>
<evidence type="ECO:0000313" key="1">
    <source>
        <dbReference type="EMBL" id="AEG17729.1"/>
    </source>
</evidence>
<dbReference type="Proteomes" id="UP000009231">
    <property type="component" value="Chromosome"/>
</dbReference>
<dbReference type="OrthoDB" id="52973at2157"/>
<dbReference type="InterPro" id="IPR019209">
    <property type="entry name" value="DUF2098"/>
</dbReference>
<dbReference type="GeneID" id="10668186"/>
<proteinExistence type="predicted"/>
<keyword evidence="2" id="KW-1185">Reference proteome</keyword>
<gene>
    <name evidence="1" type="ordered locus">MSWAN_0694</name>
</gene>
<name>F6D6L6_METPW</name>
<dbReference type="EMBL" id="CP002772">
    <property type="protein sequence ID" value="AEG17729.1"/>
    <property type="molecule type" value="Genomic_DNA"/>
</dbReference>
<dbReference type="RefSeq" id="WP_013825231.1">
    <property type="nucleotide sequence ID" value="NC_015574.1"/>
</dbReference>
<evidence type="ECO:0000313" key="2">
    <source>
        <dbReference type="Proteomes" id="UP000009231"/>
    </source>
</evidence>
<sequence>MEVADARGKIIFKGAHVRYTGTGSAGEVTDIKSNDDGSWAKIDTTDLWYKSQFIELIEEDQYKKLKVKEVPEIEEDVDEKEKIHGKVNKSRKKKIGEGVDMSSELCDGGG</sequence>
<dbReference type="STRING" id="868131.MSWAN_0694"/>
<dbReference type="AlphaFoldDB" id="F6D6L6"/>
<dbReference type="KEGG" id="mew:MSWAN_0694"/>
<accession>F6D6L6</accession>
<protein>
    <recommendedName>
        <fullName evidence="3">DUF2098 domain-containing protein</fullName>
    </recommendedName>
</protein>
<reference evidence="1 2" key="1">
    <citation type="journal article" date="2014" name="Int. J. Syst. Evol. Microbiol.">
        <title>Methanobacterium paludis sp. nov. and a novel strain of Methanobacterium lacus isolated from northern peatlands.</title>
        <authorList>
            <person name="Cadillo-Quiroz H."/>
            <person name="Brauer S.L."/>
            <person name="Goodson N."/>
            <person name="Yavitt J.B."/>
            <person name="Zinder S.H."/>
        </authorList>
    </citation>
    <scope>NUCLEOTIDE SEQUENCE [LARGE SCALE GENOMIC DNA]</scope>
    <source>
        <strain evidence="2">DSM 25820 / JCM 18151 / SWAN1</strain>
    </source>
</reference>
<evidence type="ECO:0008006" key="3">
    <source>
        <dbReference type="Google" id="ProtNLM"/>
    </source>
</evidence>
<dbReference type="eggNOG" id="arCOG04846">
    <property type="taxonomic scope" value="Archaea"/>
</dbReference>
<dbReference type="Pfam" id="PF09871">
    <property type="entry name" value="DUF2098"/>
    <property type="match status" value="1"/>
</dbReference>
<dbReference type="HOGENOM" id="CLU_159088_0_0_2"/>